<dbReference type="InterPro" id="IPR001180">
    <property type="entry name" value="CNH_dom"/>
</dbReference>
<dbReference type="Proteomes" id="UP000015453">
    <property type="component" value="Unassembled WGS sequence"/>
</dbReference>
<accession>S8CMF8</accession>
<dbReference type="EMBL" id="AUSU01003938">
    <property type="protein sequence ID" value="EPS65966.1"/>
    <property type="molecule type" value="Genomic_DNA"/>
</dbReference>
<dbReference type="GO" id="GO:0005737">
    <property type="term" value="C:cytoplasm"/>
    <property type="evidence" value="ECO:0007669"/>
    <property type="project" value="TreeGrafter"/>
</dbReference>
<organism evidence="2 3">
    <name type="scientific">Genlisea aurea</name>
    <dbReference type="NCBI Taxonomy" id="192259"/>
    <lineage>
        <taxon>Eukaryota</taxon>
        <taxon>Viridiplantae</taxon>
        <taxon>Streptophyta</taxon>
        <taxon>Embryophyta</taxon>
        <taxon>Tracheophyta</taxon>
        <taxon>Spermatophyta</taxon>
        <taxon>Magnoliopsida</taxon>
        <taxon>eudicotyledons</taxon>
        <taxon>Gunneridae</taxon>
        <taxon>Pentapetalae</taxon>
        <taxon>asterids</taxon>
        <taxon>lamiids</taxon>
        <taxon>Lamiales</taxon>
        <taxon>Lentibulariaceae</taxon>
        <taxon>Genlisea</taxon>
    </lineage>
</organism>
<dbReference type="PANTHER" id="PTHR12894:SF43">
    <property type="entry name" value="VACUOLAR SORTING PROTEIN 3"/>
    <property type="match status" value="1"/>
</dbReference>
<keyword evidence="3" id="KW-1185">Reference proteome</keyword>
<dbReference type="AlphaFoldDB" id="S8CMF8"/>
<dbReference type="PANTHER" id="PTHR12894">
    <property type="entry name" value="CNH DOMAIN CONTAINING"/>
    <property type="match status" value="1"/>
</dbReference>
<name>S8CMF8_9LAMI</name>
<dbReference type="Pfam" id="PF00780">
    <property type="entry name" value="CNH"/>
    <property type="match status" value="1"/>
</dbReference>
<dbReference type="GO" id="GO:0006914">
    <property type="term" value="P:autophagy"/>
    <property type="evidence" value="ECO:0007669"/>
    <property type="project" value="TreeGrafter"/>
</dbReference>
<evidence type="ECO:0000259" key="1">
    <source>
        <dbReference type="PROSITE" id="PS50219"/>
    </source>
</evidence>
<protein>
    <recommendedName>
        <fullName evidence="1">CNH domain-containing protein</fullName>
    </recommendedName>
</protein>
<feature type="domain" description="CNH" evidence="1">
    <location>
        <begin position="25"/>
        <end position="313"/>
    </location>
</feature>
<dbReference type="GO" id="GO:0016020">
    <property type="term" value="C:membrane"/>
    <property type="evidence" value="ECO:0007669"/>
    <property type="project" value="TreeGrafter"/>
</dbReference>
<gene>
    <name evidence="2" type="ORF">M569_08810</name>
</gene>
<reference evidence="2 3" key="1">
    <citation type="journal article" date="2013" name="BMC Genomics">
        <title>The miniature genome of a carnivorous plant Genlisea aurea contains a low number of genes and short non-coding sequences.</title>
        <authorList>
            <person name="Leushkin E.V."/>
            <person name="Sutormin R.A."/>
            <person name="Nabieva E.R."/>
            <person name="Penin A.A."/>
            <person name="Kondrashov A.S."/>
            <person name="Logacheva M.D."/>
        </authorList>
    </citation>
    <scope>NUCLEOTIDE SEQUENCE [LARGE SCALE GENOMIC DNA]</scope>
</reference>
<dbReference type="PROSITE" id="PS50219">
    <property type="entry name" value="CNH"/>
    <property type="match status" value="1"/>
</dbReference>
<evidence type="ECO:0000313" key="2">
    <source>
        <dbReference type="EMBL" id="EPS65966.1"/>
    </source>
</evidence>
<dbReference type="InterPro" id="IPR032914">
    <property type="entry name" value="Vam6/VPS39/TRAP1"/>
</dbReference>
<comment type="caution">
    <text evidence="2">The sequence shown here is derived from an EMBL/GenBank/DDBJ whole genome shotgun (WGS) entry which is preliminary data.</text>
</comment>
<dbReference type="OrthoDB" id="10258882at2759"/>
<dbReference type="InterPro" id="IPR011047">
    <property type="entry name" value="Quinoprotein_ADH-like_sf"/>
</dbReference>
<proteinExistence type="predicted"/>
<evidence type="ECO:0000313" key="3">
    <source>
        <dbReference type="Proteomes" id="UP000015453"/>
    </source>
</evidence>
<dbReference type="GO" id="GO:0034058">
    <property type="term" value="P:endosomal vesicle fusion"/>
    <property type="evidence" value="ECO:0007669"/>
    <property type="project" value="TreeGrafter"/>
</dbReference>
<sequence length="499" mass="54732">MAVKPRSRAVIEQFAESTVDSDYSPIKSLSISRLPDDQVLIYVATVSGVLFLYSLRTSQSSPQIAFVRRASLPGAGGEGSVSSIHALAHIGKIIVVSDGLLFLVDSSLLEPAKKLSLFKGVTAFSRRFGSPGYASAFSRGHNNGVEVGNSIAIGSGRKLILAELILSGSLVIQKEIQGGFDGGVLLTLLWIDDSIFFGTRSGYYLYKYSTGKCGLIFSFPEEASFIPQLKLFSKESRVLLVTDNVGIVVDLEGDPFGGSLVFNGVPDMLKETGSYVVASRGLAVELYHKKTGCCVQRVAVGNGTEGHCLLADEEIENGKYIFIATSFKSSISKSKLICYSKVSEEEQIKDLLRKKHFKEAISLVEELENEGDITKEMLSFVHAQVGLLLLFDLQFREAIDHFLLAENMQPLEVFPFILRDPNRWTLLVPRNRYWGLHPPPKLLENVVDDGLNALQRAVFLKSTGVDAPFGNGFLQNPPSRADLLQSAIENMIRHVHLVI</sequence>
<dbReference type="SUPFAM" id="SSF50998">
    <property type="entry name" value="Quinoprotein alcohol dehydrogenase-like"/>
    <property type="match status" value="1"/>
</dbReference>